<feature type="binding site" evidence="11">
    <location>
        <position position="124"/>
    </location>
    <ligand>
        <name>ATP</name>
        <dbReference type="ChEBI" id="CHEBI:30616"/>
    </ligand>
</feature>
<dbReference type="EMBL" id="CP031367">
    <property type="protein sequence ID" value="AXK47987.1"/>
    <property type="molecule type" value="Genomic_DNA"/>
</dbReference>
<organism evidence="12 14">
    <name type="scientific">Aliarcobacter trophiarum LMG 25534</name>
    <dbReference type="NCBI Taxonomy" id="1032241"/>
    <lineage>
        <taxon>Bacteria</taxon>
        <taxon>Pseudomonadati</taxon>
        <taxon>Campylobacterota</taxon>
        <taxon>Epsilonproteobacteria</taxon>
        <taxon>Campylobacterales</taxon>
        <taxon>Arcobacteraceae</taxon>
        <taxon>Aliarcobacter</taxon>
    </lineage>
</organism>
<comment type="catalytic activity">
    <reaction evidence="1 11">
        <text>5-(2-hydroxyethyl)-4-methylthiazole + ATP = 4-methyl-5-(2-phosphooxyethyl)-thiazole + ADP + H(+)</text>
        <dbReference type="Rhea" id="RHEA:24212"/>
        <dbReference type="ChEBI" id="CHEBI:15378"/>
        <dbReference type="ChEBI" id="CHEBI:17957"/>
        <dbReference type="ChEBI" id="CHEBI:30616"/>
        <dbReference type="ChEBI" id="CHEBI:58296"/>
        <dbReference type="ChEBI" id="CHEBI:456216"/>
        <dbReference type="EC" id="2.7.1.50"/>
    </reaction>
</comment>
<evidence type="ECO:0000256" key="10">
    <source>
        <dbReference type="ARBA" id="ARBA00022977"/>
    </source>
</evidence>
<reference evidence="13 15" key="1">
    <citation type="submission" date="2017-10" db="EMBL/GenBank/DDBJ databases">
        <title>Genomics of the genus Arcobacter.</title>
        <authorList>
            <person name="Perez-Cataluna A."/>
            <person name="Figueras M.J."/>
        </authorList>
    </citation>
    <scope>NUCLEOTIDE SEQUENCE [LARGE SCALE GENOMIC DNA]</scope>
    <source>
        <strain evidence="13 15">LMG 25534</strain>
    </source>
</reference>
<dbReference type="InterPro" id="IPR000417">
    <property type="entry name" value="Hyethyz_kinase"/>
</dbReference>
<gene>
    <name evidence="11 12" type="primary">thiM</name>
    <name evidence="12" type="ORF">ATR_0094</name>
    <name evidence="13" type="ORF">CRU87_07755</name>
</gene>
<dbReference type="GO" id="GO:0009228">
    <property type="term" value="P:thiamine biosynthetic process"/>
    <property type="evidence" value="ECO:0007669"/>
    <property type="project" value="UniProtKB-KW"/>
</dbReference>
<evidence type="ECO:0000313" key="14">
    <source>
        <dbReference type="Proteomes" id="UP000254504"/>
    </source>
</evidence>
<evidence type="ECO:0000256" key="9">
    <source>
        <dbReference type="ARBA" id="ARBA00022842"/>
    </source>
</evidence>
<dbReference type="Pfam" id="PF02110">
    <property type="entry name" value="HK"/>
    <property type="match status" value="1"/>
</dbReference>
<dbReference type="EMBL" id="PDKD01000013">
    <property type="protein sequence ID" value="RXJ90065.1"/>
    <property type="molecule type" value="Genomic_DNA"/>
</dbReference>
<feature type="binding site" evidence="11">
    <location>
        <position position="48"/>
    </location>
    <ligand>
        <name>substrate</name>
    </ligand>
</feature>
<dbReference type="Gene3D" id="3.40.1190.20">
    <property type="match status" value="1"/>
</dbReference>
<evidence type="ECO:0000256" key="8">
    <source>
        <dbReference type="ARBA" id="ARBA00022840"/>
    </source>
</evidence>
<evidence type="ECO:0000256" key="6">
    <source>
        <dbReference type="ARBA" id="ARBA00022741"/>
    </source>
</evidence>
<evidence type="ECO:0000313" key="13">
    <source>
        <dbReference type="EMBL" id="RXJ90065.1"/>
    </source>
</evidence>
<evidence type="ECO:0000256" key="2">
    <source>
        <dbReference type="ARBA" id="ARBA00001946"/>
    </source>
</evidence>
<keyword evidence="9 11" id="KW-0460">Magnesium</keyword>
<keyword evidence="10 11" id="KW-0784">Thiamine biosynthesis</keyword>
<dbReference type="NCBIfam" id="NF006830">
    <property type="entry name" value="PRK09355.1"/>
    <property type="match status" value="1"/>
</dbReference>
<dbReference type="RefSeq" id="WP_115427544.1">
    <property type="nucleotide sequence ID" value="NZ_CP031367.1"/>
</dbReference>
<keyword evidence="7 11" id="KW-0418">Kinase</keyword>
<keyword evidence="6 11" id="KW-0547">Nucleotide-binding</keyword>
<evidence type="ECO:0000256" key="7">
    <source>
        <dbReference type="ARBA" id="ARBA00022777"/>
    </source>
</evidence>
<comment type="cofactor">
    <cofactor evidence="2 11">
        <name>Mg(2+)</name>
        <dbReference type="ChEBI" id="CHEBI:18420"/>
    </cofactor>
</comment>
<feature type="binding site" evidence="11">
    <location>
        <position position="174"/>
    </location>
    <ligand>
        <name>ATP</name>
        <dbReference type="ChEBI" id="CHEBI:30616"/>
    </ligand>
</feature>
<keyword evidence="4 11" id="KW-0808">Transferase</keyword>
<evidence type="ECO:0000256" key="5">
    <source>
        <dbReference type="ARBA" id="ARBA00022723"/>
    </source>
</evidence>
<dbReference type="EC" id="2.7.1.50" evidence="11"/>
<dbReference type="PIRSF" id="PIRSF000513">
    <property type="entry name" value="Thz_kinase"/>
    <property type="match status" value="1"/>
</dbReference>
<dbReference type="SUPFAM" id="SSF53613">
    <property type="entry name" value="Ribokinase-like"/>
    <property type="match status" value="1"/>
</dbReference>
<dbReference type="InterPro" id="IPR029056">
    <property type="entry name" value="Ribokinase-like"/>
</dbReference>
<comment type="pathway">
    <text evidence="3 11">Cofactor biosynthesis; thiamine diphosphate biosynthesis; 4-methyl-5-(2-phosphoethyl)-thiazole from 5-(2-hydroxyethyl)-4-methylthiazole: step 1/1.</text>
</comment>
<evidence type="ECO:0000256" key="1">
    <source>
        <dbReference type="ARBA" id="ARBA00001771"/>
    </source>
</evidence>
<sequence length="276" mass="29942">MQKDLKDRLADILEFTREKNPLCFQITNYVTVNDCANVTLAIGASPAMADEKKEVESLVNIASSLYLNIGTINKRVKKSILKATKKANKLDIPVILDPVGIGVSKFRKDLVDNLLKNYKIAVVRGNISEIKAILNVSSKSKGADASFEDLENIENSIKLANKLAKKYKTVVAITGKVDVISNGKEVATIENESDDLPKITGTGCMCTSLVASFCGAKKDMIFEATVLGVLTMALNGELATISSKSSGLGTFYKELFNKISKFDRAILLSKAKINLV</sequence>
<accession>A0AAD0VL87</accession>
<dbReference type="Proteomes" id="UP000254504">
    <property type="component" value="Chromosome"/>
</dbReference>
<dbReference type="PRINTS" id="PR01099">
    <property type="entry name" value="HYETHTZKNASE"/>
</dbReference>
<keyword evidence="15" id="KW-1185">Reference proteome</keyword>
<evidence type="ECO:0000256" key="3">
    <source>
        <dbReference type="ARBA" id="ARBA00004868"/>
    </source>
</evidence>
<dbReference type="Proteomes" id="UP000289132">
    <property type="component" value="Unassembled WGS sequence"/>
</dbReference>
<comment type="similarity">
    <text evidence="11">Belongs to the Thz kinase family.</text>
</comment>
<keyword evidence="8 11" id="KW-0067">ATP-binding</keyword>
<evidence type="ECO:0000256" key="11">
    <source>
        <dbReference type="HAMAP-Rule" id="MF_00228"/>
    </source>
</evidence>
<dbReference type="GO" id="GO:0009229">
    <property type="term" value="P:thiamine diphosphate biosynthetic process"/>
    <property type="evidence" value="ECO:0007669"/>
    <property type="project" value="UniProtKB-UniRule"/>
</dbReference>
<proteinExistence type="inferred from homology"/>
<evidence type="ECO:0000313" key="15">
    <source>
        <dbReference type="Proteomes" id="UP000289132"/>
    </source>
</evidence>
<dbReference type="GO" id="GO:0000287">
    <property type="term" value="F:magnesium ion binding"/>
    <property type="evidence" value="ECO:0007669"/>
    <property type="project" value="UniProtKB-UniRule"/>
</dbReference>
<dbReference type="KEGG" id="atp:ATR_0094"/>
<protein>
    <recommendedName>
        <fullName evidence="11">Hydroxyethylthiazole kinase</fullName>
        <ecNumber evidence="11">2.7.1.50</ecNumber>
    </recommendedName>
    <alternativeName>
        <fullName evidence="11">4-methyl-5-beta-hydroxyethylthiazole kinase</fullName>
        <shortName evidence="11">TH kinase</shortName>
        <shortName evidence="11">Thz kinase</shortName>
    </alternativeName>
</protein>
<evidence type="ECO:0000313" key="12">
    <source>
        <dbReference type="EMBL" id="AXK47987.1"/>
    </source>
</evidence>
<feature type="binding site" evidence="11">
    <location>
        <position position="201"/>
    </location>
    <ligand>
        <name>substrate</name>
    </ligand>
</feature>
<reference evidence="12 14" key="2">
    <citation type="submission" date="2018-07" db="EMBL/GenBank/DDBJ databases">
        <title>Complete genome of the Arcobacter trophiarum type strain LMG 25534.</title>
        <authorList>
            <person name="Miller W.G."/>
            <person name="Yee E."/>
        </authorList>
    </citation>
    <scope>NUCLEOTIDE SEQUENCE [LARGE SCALE GENOMIC DNA]</scope>
    <source>
        <strain evidence="12 14">LMG 25534</strain>
    </source>
</reference>
<comment type="function">
    <text evidence="11">Catalyzes the phosphorylation of the hydroxyl group of 4-methyl-5-beta-hydroxyethylthiazole (THZ).</text>
</comment>
<dbReference type="AlphaFoldDB" id="A0AAD0VL87"/>
<dbReference type="GO" id="GO:0005524">
    <property type="term" value="F:ATP binding"/>
    <property type="evidence" value="ECO:0007669"/>
    <property type="project" value="UniProtKB-UniRule"/>
</dbReference>
<dbReference type="CDD" id="cd01170">
    <property type="entry name" value="THZ_kinase"/>
    <property type="match status" value="1"/>
</dbReference>
<keyword evidence="5 11" id="KW-0479">Metal-binding</keyword>
<evidence type="ECO:0000256" key="4">
    <source>
        <dbReference type="ARBA" id="ARBA00022679"/>
    </source>
</evidence>
<dbReference type="HAMAP" id="MF_00228">
    <property type="entry name" value="Thz_kinase"/>
    <property type="match status" value="1"/>
</dbReference>
<name>A0AAD0VL87_9BACT</name>
<dbReference type="GO" id="GO:0004417">
    <property type="term" value="F:hydroxyethylthiazole kinase activity"/>
    <property type="evidence" value="ECO:0007669"/>
    <property type="project" value="UniProtKB-UniRule"/>
</dbReference>